<gene>
    <name evidence="2" type="ORF">BFJ72_g5646</name>
</gene>
<dbReference type="Gene3D" id="1.10.510.10">
    <property type="entry name" value="Transferase(Phosphotransferase) domain 1"/>
    <property type="match status" value="1"/>
</dbReference>
<name>A0A420TI27_GIBIN</name>
<dbReference type="Proteomes" id="UP000283569">
    <property type="component" value="Unassembled WGS sequence"/>
</dbReference>
<organism evidence="2 3">
    <name type="scientific">Gibberella intermedia</name>
    <name type="common">Bulb rot disease fungus</name>
    <name type="synonym">Fusarium proliferatum</name>
    <dbReference type="NCBI Taxonomy" id="948311"/>
    <lineage>
        <taxon>Eukaryota</taxon>
        <taxon>Fungi</taxon>
        <taxon>Dikarya</taxon>
        <taxon>Ascomycota</taxon>
        <taxon>Pezizomycotina</taxon>
        <taxon>Sordariomycetes</taxon>
        <taxon>Hypocreomycetidae</taxon>
        <taxon>Hypocreales</taxon>
        <taxon>Nectriaceae</taxon>
        <taxon>Fusarium</taxon>
        <taxon>Fusarium fujikuroi species complex</taxon>
    </lineage>
</organism>
<evidence type="ECO:0000259" key="1">
    <source>
        <dbReference type="PROSITE" id="PS50011"/>
    </source>
</evidence>
<dbReference type="SUPFAM" id="SSF56112">
    <property type="entry name" value="Protein kinase-like (PK-like)"/>
    <property type="match status" value="1"/>
</dbReference>
<dbReference type="GO" id="GO:0004672">
    <property type="term" value="F:protein kinase activity"/>
    <property type="evidence" value="ECO:0007669"/>
    <property type="project" value="InterPro"/>
</dbReference>
<comment type="caution">
    <text evidence="2">The sequence shown here is derived from an EMBL/GenBank/DDBJ whole genome shotgun (WGS) entry which is preliminary data.</text>
</comment>
<dbReference type="EMBL" id="MRDB01000016">
    <property type="protein sequence ID" value="RKL41218.1"/>
    <property type="molecule type" value="Genomic_DNA"/>
</dbReference>
<evidence type="ECO:0000313" key="3">
    <source>
        <dbReference type="Proteomes" id="UP000283569"/>
    </source>
</evidence>
<dbReference type="PROSITE" id="PS50011">
    <property type="entry name" value="PROTEIN_KINASE_DOM"/>
    <property type="match status" value="1"/>
</dbReference>
<feature type="domain" description="Protein kinase" evidence="1">
    <location>
        <begin position="1"/>
        <end position="158"/>
    </location>
</feature>
<sequence length="175" mass="19282">MISSLTTSCSMHSPNIRPLLTDVGVSKVFVRGGSTKFDDCPYILLAPEQVAHLERNLRADIWQLGCCFALVLGMAKRGRAGRDGLWDNFCRTEDRCACQIATEHAHLLKSLKALCDEGSSKGEALSNQLAYELVSGMLDKNHETRLEIHQVLSRLDLLVAQMSTVAVGDVDMSYL</sequence>
<dbReference type="GO" id="GO:0005524">
    <property type="term" value="F:ATP binding"/>
    <property type="evidence" value="ECO:0007669"/>
    <property type="project" value="InterPro"/>
</dbReference>
<reference evidence="2 3" key="1">
    <citation type="journal article" date="2018" name="Sci. Rep.">
        <title>Characterisation of pathogen-specific regions and novel effector candidates in Fusarium oxysporum f. sp. cepae.</title>
        <authorList>
            <person name="Armitage A.D."/>
            <person name="Taylor A."/>
            <person name="Sobczyk M.K."/>
            <person name="Baxter L."/>
            <person name="Greenfield B.P."/>
            <person name="Bates H.J."/>
            <person name="Wilson F."/>
            <person name="Jackson A.C."/>
            <person name="Ott S."/>
            <person name="Harrison R.J."/>
            <person name="Clarkson J.P."/>
        </authorList>
    </citation>
    <scope>NUCLEOTIDE SEQUENCE [LARGE SCALE GENOMIC DNA]</scope>
    <source>
        <strain evidence="2 3">Fp_A8</strain>
    </source>
</reference>
<protein>
    <recommendedName>
        <fullName evidence="1">Protein kinase domain-containing protein</fullName>
    </recommendedName>
</protein>
<dbReference type="InterPro" id="IPR011009">
    <property type="entry name" value="Kinase-like_dom_sf"/>
</dbReference>
<accession>A0A420TI27</accession>
<dbReference type="AlphaFoldDB" id="A0A420TI27"/>
<evidence type="ECO:0000313" key="2">
    <source>
        <dbReference type="EMBL" id="RKL41218.1"/>
    </source>
</evidence>
<dbReference type="InterPro" id="IPR000719">
    <property type="entry name" value="Prot_kinase_dom"/>
</dbReference>
<proteinExistence type="predicted"/>